<dbReference type="InterPro" id="IPR005000">
    <property type="entry name" value="Aldolase/citrate-lyase_domain"/>
</dbReference>
<dbReference type="PANTHER" id="PTHR30502:SF0">
    <property type="entry name" value="PHOSPHOENOLPYRUVATE CARBOXYLASE FAMILY PROTEIN"/>
    <property type="match status" value="1"/>
</dbReference>
<dbReference type="SUPFAM" id="SSF51621">
    <property type="entry name" value="Phosphoenolpyruvate/pyruvate domain"/>
    <property type="match status" value="1"/>
</dbReference>
<dbReference type="InterPro" id="IPR015813">
    <property type="entry name" value="Pyrv/PenolPyrv_kinase-like_dom"/>
</dbReference>
<dbReference type="InterPro" id="IPR040442">
    <property type="entry name" value="Pyrv_kinase-like_dom_sf"/>
</dbReference>
<dbReference type="STRING" id="54915.ADS79_26195"/>
<evidence type="ECO:0000256" key="3">
    <source>
        <dbReference type="ARBA" id="ARBA00023239"/>
    </source>
</evidence>
<evidence type="ECO:0000259" key="4">
    <source>
        <dbReference type="Pfam" id="PF03328"/>
    </source>
</evidence>
<dbReference type="RefSeq" id="WP_049741398.1">
    <property type="nucleotide sequence ID" value="NZ_BJON01000018.1"/>
</dbReference>
<dbReference type="EMBL" id="BJON01000018">
    <property type="protein sequence ID" value="GED70814.1"/>
    <property type="molecule type" value="Genomic_DNA"/>
</dbReference>
<evidence type="ECO:0000256" key="2">
    <source>
        <dbReference type="ARBA" id="ARBA00022723"/>
    </source>
</evidence>
<dbReference type="Proteomes" id="UP000319578">
    <property type="component" value="Unassembled WGS sequence"/>
</dbReference>
<feature type="domain" description="HpcH/HpaI aldolase/citrate lyase" evidence="4">
    <location>
        <begin position="19"/>
        <end position="242"/>
    </location>
</feature>
<evidence type="ECO:0000313" key="6">
    <source>
        <dbReference type="EMBL" id="KNB69391.1"/>
    </source>
</evidence>
<dbReference type="Pfam" id="PF03328">
    <property type="entry name" value="HpcH_HpaI"/>
    <property type="match status" value="1"/>
</dbReference>
<protein>
    <submittedName>
        <fullName evidence="5">Aldolase</fullName>
    </submittedName>
</protein>
<evidence type="ECO:0000313" key="8">
    <source>
        <dbReference type="Proteomes" id="UP000319578"/>
    </source>
</evidence>
<organism evidence="6 7">
    <name type="scientific">Brevibacillus reuszeri</name>
    <dbReference type="NCBI Taxonomy" id="54915"/>
    <lineage>
        <taxon>Bacteria</taxon>
        <taxon>Bacillati</taxon>
        <taxon>Bacillota</taxon>
        <taxon>Bacilli</taxon>
        <taxon>Bacillales</taxon>
        <taxon>Paenibacillaceae</taxon>
        <taxon>Brevibacillus</taxon>
    </lineage>
</organism>
<comment type="caution">
    <text evidence="6">The sequence shown here is derived from an EMBL/GenBank/DDBJ whole genome shotgun (WGS) entry which is preliminary data.</text>
</comment>
<dbReference type="EMBL" id="LGIQ01000011">
    <property type="protein sequence ID" value="KNB69391.1"/>
    <property type="molecule type" value="Genomic_DNA"/>
</dbReference>
<keyword evidence="3" id="KW-0456">Lyase</keyword>
<comment type="similarity">
    <text evidence="1">Belongs to the HpcH/HpaI aldolase family.</text>
</comment>
<dbReference type="GO" id="GO:0046872">
    <property type="term" value="F:metal ion binding"/>
    <property type="evidence" value="ECO:0007669"/>
    <property type="project" value="UniProtKB-KW"/>
</dbReference>
<dbReference type="Gene3D" id="3.20.20.60">
    <property type="entry name" value="Phosphoenolpyruvate-binding domains"/>
    <property type="match status" value="1"/>
</dbReference>
<name>A0A0K9YL58_9BACL</name>
<dbReference type="Proteomes" id="UP000036834">
    <property type="component" value="Unassembled WGS sequence"/>
</dbReference>
<evidence type="ECO:0000313" key="5">
    <source>
        <dbReference type="EMBL" id="GED70814.1"/>
    </source>
</evidence>
<sequence>MAVNPIKSKLKEGKCVYGSWIRIPSPIIVEALGNVGFDFLHVDMEHSSIDLQMLDYLVLAGYRYNIPLAVRTATQNPADLYRIMDIGYSSFVLPRIESAEQCAHLLKGARYTPAGTRGLGGAVRANGWGEMPLEQHLTEAEDDTLMIIQIESEEGLKNLDAILDVPGIDVVYIGPLDLSQALGYPGQIDHPVVADTIASLIKTIRAKGIAVGIHAATTLQAQAWAEAGIQYFTVALDVSLLQSAGRTVVGQLKNKQ</sequence>
<keyword evidence="2" id="KW-0479">Metal-binding</keyword>
<dbReference type="PATRIC" id="fig|54915.3.peg.4409"/>
<evidence type="ECO:0000256" key="1">
    <source>
        <dbReference type="ARBA" id="ARBA00005568"/>
    </source>
</evidence>
<accession>A0A0K9YL58</accession>
<dbReference type="GO" id="GO:0005737">
    <property type="term" value="C:cytoplasm"/>
    <property type="evidence" value="ECO:0007669"/>
    <property type="project" value="TreeGrafter"/>
</dbReference>
<dbReference type="GO" id="GO:0016832">
    <property type="term" value="F:aldehyde-lyase activity"/>
    <property type="evidence" value="ECO:0007669"/>
    <property type="project" value="TreeGrafter"/>
</dbReference>
<keyword evidence="8" id="KW-1185">Reference proteome</keyword>
<proteinExistence type="inferred from homology"/>
<dbReference type="PANTHER" id="PTHR30502">
    <property type="entry name" value="2-KETO-3-DEOXY-L-RHAMNONATE ALDOLASE"/>
    <property type="match status" value="1"/>
</dbReference>
<evidence type="ECO:0000313" key="7">
    <source>
        <dbReference type="Proteomes" id="UP000036834"/>
    </source>
</evidence>
<dbReference type="AlphaFoldDB" id="A0A0K9YL58"/>
<reference evidence="7" key="1">
    <citation type="submission" date="2015-07" db="EMBL/GenBank/DDBJ databases">
        <title>Genome sequencing project for genomic taxonomy and phylogenomics of Bacillus-like bacteria.</title>
        <authorList>
            <person name="Liu B."/>
            <person name="Wang J."/>
            <person name="Zhu Y."/>
            <person name="Liu G."/>
            <person name="Chen Q."/>
            <person name="Chen Z."/>
            <person name="Lan J."/>
            <person name="Che J."/>
            <person name="Ge C."/>
            <person name="Shi H."/>
            <person name="Pan Z."/>
            <person name="Liu X."/>
        </authorList>
    </citation>
    <scope>NUCLEOTIDE SEQUENCE [LARGE SCALE GENOMIC DNA]</scope>
    <source>
        <strain evidence="7">DSM 9887</strain>
    </source>
</reference>
<dbReference type="InterPro" id="IPR050251">
    <property type="entry name" value="HpcH-HpaI_aldolase"/>
</dbReference>
<reference evidence="5 8" key="3">
    <citation type="submission" date="2019-06" db="EMBL/GenBank/DDBJ databases">
        <title>Whole genome shotgun sequence of Brevibacillus reuszeri NBRC 15719.</title>
        <authorList>
            <person name="Hosoyama A."/>
            <person name="Uohara A."/>
            <person name="Ohji S."/>
            <person name="Ichikawa N."/>
        </authorList>
    </citation>
    <scope>NUCLEOTIDE SEQUENCE [LARGE SCALE GENOMIC DNA]</scope>
    <source>
        <strain evidence="5 8">NBRC 15719</strain>
    </source>
</reference>
<gene>
    <name evidence="6" type="ORF">ADS79_26195</name>
    <name evidence="5" type="ORF">BRE01_45160</name>
</gene>
<reference evidence="6" key="2">
    <citation type="submission" date="2015-07" db="EMBL/GenBank/DDBJ databases">
        <title>MeaNS - Measles Nucleotide Surveillance Program.</title>
        <authorList>
            <person name="Tran T."/>
            <person name="Druce J."/>
        </authorList>
    </citation>
    <scope>NUCLEOTIDE SEQUENCE</scope>
    <source>
        <strain evidence="6">DSM 9887</strain>
    </source>
</reference>